<keyword evidence="2" id="KW-1185">Reference proteome</keyword>
<reference evidence="1" key="1">
    <citation type="submission" date="2022-03" db="EMBL/GenBank/DDBJ databases">
        <authorList>
            <person name="Sayadi A."/>
        </authorList>
    </citation>
    <scope>NUCLEOTIDE SEQUENCE</scope>
</reference>
<accession>A0A9P0PXK5</accession>
<evidence type="ECO:0000313" key="2">
    <source>
        <dbReference type="Proteomes" id="UP001152888"/>
    </source>
</evidence>
<sequence length="48" mass="5740">MKQRIKSAGRKEIIFTNESRVSGSFLICSYEKDTCIDDVFYLHYRYVK</sequence>
<evidence type="ECO:0000313" key="1">
    <source>
        <dbReference type="EMBL" id="CAH2002746.1"/>
    </source>
</evidence>
<dbReference type="Proteomes" id="UP001152888">
    <property type="component" value="Unassembled WGS sequence"/>
</dbReference>
<proteinExistence type="predicted"/>
<name>A0A9P0PXK5_ACAOB</name>
<dbReference type="EMBL" id="CAKOFQ010007510">
    <property type="protein sequence ID" value="CAH2002746.1"/>
    <property type="molecule type" value="Genomic_DNA"/>
</dbReference>
<dbReference type="AlphaFoldDB" id="A0A9P0PXK5"/>
<organism evidence="1 2">
    <name type="scientific">Acanthoscelides obtectus</name>
    <name type="common">Bean weevil</name>
    <name type="synonym">Bruchus obtectus</name>
    <dbReference type="NCBI Taxonomy" id="200917"/>
    <lineage>
        <taxon>Eukaryota</taxon>
        <taxon>Metazoa</taxon>
        <taxon>Ecdysozoa</taxon>
        <taxon>Arthropoda</taxon>
        <taxon>Hexapoda</taxon>
        <taxon>Insecta</taxon>
        <taxon>Pterygota</taxon>
        <taxon>Neoptera</taxon>
        <taxon>Endopterygota</taxon>
        <taxon>Coleoptera</taxon>
        <taxon>Polyphaga</taxon>
        <taxon>Cucujiformia</taxon>
        <taxon>Chrysomeloidea</taxon>
        <taxon>Chrysomelidae</taxon>
        <taxon>Bruchinae</taxon>
        <taxon>Bruchini</taxon>
        <taxon>Acanthoscelides</taxon>
    </lineage>
</organism>
<protein>
    <submittedName>
        <fullName evidence="1">Uncharacterized protein</fullName>
    </submittedName>
</protein>
<comment type="caution">
    <text evidence="1">The sequence shown here is derived from an EMBL/GenBank/DDBJ whole genome shotgun (WGS) entry which is preliminary data.</text>
</comment>
<gene>
    <name evidence="1" type="ORF">ACAOBT_LOCUS26961</name>
</gene>